<reference evidence="2" key="1">
    <citation type="submission" date="2021-12" db="EMBL/GenBank/DDBJ databases">
        <authorList>
            <person name="Martin H S."/>
        </authorList>
    </citation>
    <scope>NUCLEOTIDE SEQUENCE</scope>
</reference>
<dbReference type="GO" id="GO:0006508">
    <property type="term" value="P:proteolysis"/>
    <property type="evidence" value="ECO:0007669"/>
    <property type="project" value="InterPro"/>
</dbReference>
<dbReference type="InterPro" id="IPR001969">
    <property type="entry name" value="Aspartic_peptidase_AS"/>
</dbReference>
<dbReference type="PANTHER" id="PTHR33198">
    <property type="entry name" value="ANK_REP_REGION DOMAIN-CONTAINING PROTEIN-RELATED"/>
    <property type="match status" value="1"/>
</dbReference>
<dbReference type="PROSITE" id="PS00141">
    <property type="entry name" value="ASP_PROTEASE"/>
    <property type="match status" value="1"/>
</dbReference>
<name>A0A8J9VGR3_9NEOP</name>
<accession>A0A8J9VGR3</accession>
<feature type="region of interest" description="Disordered" evidence="1">
    <location>
        <begin position="209"/>
        <end position="251"/>
    </location>
</feature>
<protein>
    <recommendedName>
        <fullName evidence="4">Peptidase A2 domain-containing protein</fullName>
    </recommendedName>
</protein>
<dbReference type="EMBL" id="OV170233">
    <property type="protein sequence ID" value="CAH0719065.1"/>
    <property type="molecule type" value="Genomic_DNA"/>
</dbReference>
<dbReference type="GO" id="GO:0004190">
    <property type="term" value="F:aspartic-type endopeptidase activity"/>
    <property type="evidence" value="ECO:0007669"/>
    <property type="project" value="InterPro"/>
</dbReference>
<feature type="compositionally biased region" description="Basic and acidic residues" evidence="1">
    <location>
        <begin position="381"/>
        <end position="405"/>
    </location>
</feature>
<dbReference type="Proteomes" id="UP000838878">
    <property type="component" value="Chromosome 13"/>
</dbReference>
<dbReference type="CDD" id="cd00303">
    <property type="entry name" value="retropepsin_like"/>
    <property type="match status" value="1"/>
</dbReference>
<feature type="non-terminal residue" evidence="2">
    <location>
        <position position="430"/>
    </location>
</feature>
<evidence type="ECO:0000313" key="2">
    <source>
        <dbReference type="EMBL" id="CAH0719065.1"/>
    </source>
</evidence>
<feature type="region of interest" description="Disordered" evidence="1">
    <location>
        <begin position="381"/>
        <end position="406"/>
    </location>
</feature>
<evidence type="ECO:0008006" key="4">
    <source>
        <dbReference type="Google" id="ProtNLM"/>
    </source>
</evidence>
<evidence type="ECO:0000256" key="1">
    <source>
        <dbReference type="SAM" id="MobiDB-lite"/>
    </source>
</evidence>
<dbReference type="Gene3D" id="2.40.70.10">
    <property type="entry name" value="Acid Proteases"/>
    <property type="match status" value="1"/>
</dbReference>
<dbReference type="OrthoDB" id="8195376at2759"/>
<dbReference type="AlphaFoldDB" id="A0A8J9VGR3"/>
<feature type="compositionally biased region" description="Low complexity" evidence="1">
    <location>
        <begin position="209"/>
        <end position="224"/>
    </location>
</feature>
<gene>
    <name evidence="2" type="ORF">BINO364_LOCUS5455</name>
</gene>
<proteinExistence type="predicted"/>
<dbReference type="SUPFAM" id="SSF50630">
    <property type="entry name" value="Acid proteases"/>
    <property type="match status" value="1"/>
</dbReference>
<feature type="compositionally biased region" description="Polar residues" evidence="1">
    <location>
        <begin position="225"/>
        <end position="241"/>
    </location>
</feature>
<organism evidence="2 3">
    <name type="scientific">Brenthis ino</name>
    <name type="common">lesser marbled fritillary</name>
    <dbReference type="NCBI Taxonomy" id="405034"/>
    <lineage>
        <taxon>Eukaryota</taxon>
        <taxon>Metazoa</taxon>
        <taxon>Ecdysozoa</taxon>
        <taxon>Arthropoda</taxon>
        <taxon>Hexapoda</taxon>
        <taxon>Insecta</taxon>
        <taxon>Pterygota</taxon>
        <taxon>Neoptera</taxon>
        <taxon>Endopterygota</taxon>
        <taxon>Lepidoptera</taxon>
        <taxon>Glossata</taxon>
        <taxon>Ditrysia</taxon>
        <taxon>Papilionoidea</taxon>
        <taxon>Nymphalidae</taxon>
        <taxon>Heliconiinae</taxon>
        <taxon>Argynnini</taxon>
        <taxon>Brenthis</taxon>
    </lineage>
</organism>
<keyword evidence="3" id="KW-1185">Reference proteome</keyword>
<dbReference type="InterPro" id="IPR021109">
    <property type="entry name" value="Peptidase_aspartic_dom_sf"/>
</dbReference>
<dbReference type="PANTHER" id="PTHR33198:SF20">
    <property type="entry name" value="RETROTRANSPOSON GAG DOMAIN-CONTAINING PROTEIN"/>
    <property type="match status" value="1"/>
</dbReference>
<sequence>MSTSIKQNVEACSQSYNFSNIPKLNIATNQNNNSNWKKWWQHFELFLLATGLEEAPEKRKIAIMLHTIGEKGIEIYNSFNIDINKITLKDIKTKFDNYFEPQKNLTIIRHSFFTRMQKPEEGIDAFLTDLQNIGNKCEFGTLKESLIKDIFIANMSSRLTHVRQRLLQETDLKLEKAISIAKTVIMAQQNAQTMENSQHSDTVLHISQSQYTKSQSNKQSTSKNRINSNKNFTSRRSQSPVPKTVQDAEEVSNNDPEQFFIGMVKSVNNNKSWYLSVLINNVEVKCILDSGADTNIMSLNTFNKLNLSQSIIKSCSANVKGFDGSSIEVFDWLPGKVIKRLDCQRSYIIEDAEGKRYRRNRFLIKFNCNDSCHKFDNEMKSNNFEERDNQQRNRQMDTNNKEMDKNINLQENCNKSRSGRVIKKPDRLNL</sequence>
<evidence type="ECO:0000313" key="3">
    <source>
        <dbReference type="Proteomes" id="UP000838878"/>
    </source>
</evidence>